<dbReference type="PATRIC" id="fig|13035.3.peg.486"/>
<evidence type="ECO:0000313" key="4">
    <source>
        <dbReference type="EMBL" id="AFZ49215.1"/>
    </source>
</evidence>
<dbReference type="OrthoDB" id="9780707at2"/>
<accession>K9YSA7</accession>
<dbReference type="KEGG" id="dsl:Dacsa_0427"/>
<evidence type="ECO:0000313" key="5">
    <source>
        <dbReference type="Proteomes" id="UP000010482"/>
    </source>
</evidence>
<sequence length="252" mass="27711">MIWLIGGTSESVLIAETLLAQGLLCLVSVTTKSAIDLYPKTDLITVKVGALSFEKMITLAETYGIEKIVDASHPYAAAVSQSAIELSQQLQIPYLRYERPQVSPDNSFPIIELDSFDTLVNGDYLHDHRVLLTVGYKALPQFQSWHQKATLFARVLPSVSSVENALEAGFSPKQLIALRPPVSYELEKALCEQWQISLIVTKASGKAGGEDIKRQVATALGIPLIVIRRPELAYPQKTSKLESVVNFCCEHG</sequence>
<keyword evidence="2" id="KW-0169">Cobalamin biosynthesis</keyword>
<dbReference type="RefSeq" id="WP_015228228.1">
    <property type="nucleotide sequence ID" value="NC_019780.1"/>
</dbReference>
<evidence type="ECO:0000256" key="2">
    <source>
        <dbReference type="ARBA" id="ARBA00022573"/>
    </source>
</evidence>
<protein>
    <submittedName>
        <fullName evidence="4">Precorrin-6x reductase</fullName>
    </submittedName>
</protein>
<dbReference type="STRING" id="13035.Dacsa_0427"/>
<dbReference type="GO" id="GO:0009236">
    <property type="term" value="P:cobalamin biosynthetic process"/>
    <property type="evidence" value="ECO:0007669"/>
    <property type="project" value="UniProtKB-UniPathway"/>
</dbReference>
<gene>
    <name evidence="4" type="ORF">Dacsa_0427</name>
</gene>
<dbReference type="NCBIfam" id="TIGR00715">
    <property type="entry name" value="precor6x_red"/>
    <property type="match status" value="1"/>
</dbReference>
<dbReference type="InterPro" id="IPR003723">
    <property type="entry name" value="Precorrin-6x_reduct"/>
</dbReference>
<dbReference type="PROSITE" id="PS51014">
    <property type="entry name" value="COBK_CBIJ"/>
    <property type="match status" value="1"/>
</dbReference>
<dbReference type="HOGENOM" id="CLU_068627_0_1_3"/>
<dbReference type="GO" id="GO:0016994">
    <property type="term" value="F:precorrin-6A reductase activity"/>
    <property type="evidence" value="ECO:0007669"/>
    <property type="project" value="InterPro"/>
</dbReference>
<dbReference type="Proteomes" id="UP000010482">
    <property type="component" value="Chromosome"/>
</dbReference>
<organism evidence="4 5">
    <name type="scientific">Dactylococcopsis salina (strain PCC 8305)</name>
    <name type="common">Myxobactron salinum</name>
    <dbReference type="NCBI Taxonomy" id="13035"/>
    <lineage>
        <taxon>Bacteria</taxon>
        <taxon>Bacillati</taxon>
        <taxon>Cyanobacteriota</taxon>
        <taxon>Cyanophyceae</taxon>
        <taxon>Nodosilineales</taxon>
        <taxon>Cymatolegaceae</taxon>
        <taxon>Dactylococcopsis</taxon>
    </lineage>
</organism>
<dbReference type="eggNOG" id="COG2099">
    <property type="taxonomic scope" value="Bacteria"/>
</dbReference>
<proteinExistence type="predicted"/>
<dbReference type="EMBL" id="CP003944">
    <property type="protein sequence ID" value="AFZ49215.1"/>
    <property type="molecule type" value="Genomic_DNA"/>
</dbReference>
<comment type="pathway">
    <text evidence="1">Cofactor biosynthesis; adenosylcobalamin biosynthesis.</text>
</comment>
<dbReference type="NCBIfam" id="NF005970">
    <property type="entry name" value="PRK08057.1-4"/>
    <property type="match status" value="1"/>
</dbReference>
<dbReference type="Pfam" id="PF02571">
    <property type="entry name" value="CbiJ"/>
    <property type="match status" value="1"/>
</dbReference>
<dbReference type="AlphaFoldDB" id="K9YSA7"/>
<keyword evidence="5" id="KW-1185">Reference proteome</keyword>
<reference evidence="4" key="1">
    <citation type="submission" date="2012-04" db="EMBL/GenBank/DDBJ databases">
        <title>Finished genome of Dactylococcopsis salina PCC 8305.</title>
        <authorList>
            <consortium name="US DOE Joint Genome Institute"/>
            <person name="Gugger M."/>
            <person name="Coursin T."/>
            <person name="Rippka R."/>
            <person name="Tandeau De Marsac N."/>
            <person name="Huntemann M."/>
            <person name="Wei C.-L."/>
            <person name="Han J."/>
            <person name="Detter J.C."/>
            <person name="Han C."/>
            <person name="Tapia R."/>
            <person name="Daligault H."/>
            <person name="Chen A."/>
            <person name="Krypides N."/>
            <person name="Mavromatis K."/>
            <person name="Markowitz V."/>
            <person name="Szeto E."/>
            <person name="Ivanova N."/>
            <person name="Ovchinnikova G."/>
            <person name="Pagani I."/>
            <person name="Pati A."/>
            <person name="Goodwin L."/>
            <person name="Peters L."/>
            <person name="Pitluck S."/>
            <person name="Woyke T."/>
            <person name="Kerfeld C."/>
        </authorList>
    </citation>
    <scope>NUCLEOTIDE SEQUENCE [LARGE SCALE GENOMIC DNA]</scope>
    <source>
        <strain evidence="4">PCC 8305</strain>
    </source>
</reference>
<dbReference type="UniPathway" id="UPA00148"/>
<keyword evidence="3" id="KW-0560">Oxidoreductase</keyword>
<dbReference type="PANTHER" id="PTHR36925">
    <property type="entry name" value="COBALT-PRECORRIN-6A REDUCTASE"/>
    <property type="match status" value="1"/>
</dbReference>
<name>K9YSA7_DACS8</name>
<dbReference type="PANTHER" id="PTHR36925:SF1">
    <property type="entry name" value="COBALT-PRECORRIN-6A REDUCTASE"/>
    <property type="match status" value="1"/>
</dbReference>
<evidence type="ECO:0000256" key="3">
    <source>
        <dbReference type="ARBA" id="ARBA00023002"/>
    </source>
</evidence>
<evidence type="ECO:0000256" key="1">
    <source>
        <dbReference type="ARBA" id="ARBA00004953"/>
    </source>
</evidence>